<dbReference type="GO" id="GO:0016199">
    <property type="term" value="P:axon midline choice point recognition"/>
    <property type="evidence" value="ECO:0007669"/>
    <property type="project" value="UniProtKB-ARBA"/>
</dbReference>
<evidence type="ECO:0000256" key="1">
    <source>
        <dbReference type="ARBA" id="ARBA00004123"/>
    </source>
</evidence>
<feature type="region of interest" description="Disordered" evidence="10">
    <location>
        <begin position="324"/>
        <end position="358"/>
    </location>
</feature>
<keyword evidence="14" id="KW-1185">Reference proteome</keyword>
<keyword evidence="6" id="KW-0804">Transcription</keyword>
<accession>A0A8S4G547</accession>
<dbReference type="GO" id="GO:0035167">
    <property type="term" value="P:larval lymph gland hemopoiesis"/>
    <property type="evidence" value="ECO:0007669"/>
    <property type="project" value="UniProtKB-ARBA"/>
</dbReference>
<keyword evidence="3" id="KW-0221">Differentiation</keyword>
<feature type="domain" description="C2H2-type" evidence="12">
    <location>
        <begin position="417"/>
        <end position="445"/>
    </location>
</feature>
<keyword evidence="9" id="KW-0862">Zinc</keyword>
<reference evidence="13" key="1">
    <citation type="submission" date="2020-11" db="EMBL/GenBank/DDBJ databases">
        <authorList>
            <person name="Whiteford S."/>
        </authorList>
    </citation>
    <scope>NUCLEOTIDE SEQUENCE</scope>
</reference>
<dbReference type="Pfam" id="PF00096">
    <property type="entry name" value="zf-C2H2"/>
    <property type="match status" value="1"/>
</dbReference>
<feature type="region of interest" description="Disordered" evidence="10">
    <location>
        <begin position="200"/>
        <end position="270"/>
    </location>
</feature>
<keyword evidence="9" id="KW-0479">Metal-binding</keyword>
<dbReference type="InterPro" id="IPR051095">
    <property type="entry name" value="Dros_DevTransReg"/>
</dbReference>
<feature type="region of interest" description="Disordered" evidence="10">
    <location>
        <begin position="144"/>
        <end position="173"/>
    </location>
</feature>
<evidence type="ECO:0000313" key="14">
    <source>
        <dbReference type="Proteomes" id="UP000653454"/>
    </source>
</evidence>
<evidence type="ECO:0000256" key="10">
    <source>
        <dbReference type="SAM" id="MobiDB-lite"/>
    </source>
</evidence>
<dbReference type="GO" id="GO:0008406">
    <property type="term" value="P:gonad development"/>
    <property type="evidence" value="ECO:0007669"/>
    <property type="project" value="UniProtKB-ARBA"/>
</dbReference>
<evidence type="ECO:0000256" key="8">
    <source>
        <dbReference type="ARBA" id="ARBA00037382"/>
    </source>
</evidence>
<comment type="function">
    <text evidence="8">Putative transcription factor required for axon growth and guidance in the central and peripheral nervous systems. Repels CNS axons away from the midline by promoting the expression of the midline repellent sli and its receptor robo.</text>
</comment>
<dbReference type="Proteomes" id="UP000653454">
    <property type="component" value="Unassembled WGS sequence"/>
</dbReference>
<gene>
    <name evidence="13" type="ORF">PLXY2_LOCUS14454</name>
</gene>
<dbReference type="GO" id="GO:0007526">
    <property type="term" value="P:larval somatic muscle development"/>
    <property type="evidence" value="ECO:0007669"/>
    <property type="project" value="UniProtKB-ARBA"/>
</dbReference>
<feature type="domain" description="BTB" evidence="11">
    <location>
        <begin position="30"/>
        <end position="95"/>
    </location>
</feature>
<dbReference type="EMBL" id="CAJHNJ030000128">
    <property type="protein sequence ID" value="CAG9136205.1"/>
    <property type="molecule type" value="Genomic_DNA"/>
</dbReference>
<sequence>MADQFCLRWNNFQTNIVNALDSLKCSEDLVDVTLTCEGRNIKAHKVILSACSPYFRNVFKENPCQHPVIILKDVLADDIVSLLSYMYQGEVFIEESKLSSFLHTAALLQVKGLTGVTQQKETVTIPNASNKLYTQLTISSKPQVSHQKDVKLPGLKKRRSSTSDKPNDVTIGTHKKSKVLDSNDIYNLPYLSKVVDNQINVPDNNNVDKKCETKTESNVTLANGKSSTTSQNNTQGEHIPVTVKLERPDETDSPAPPLSECSETENSLPGYENSMLARSLLSGINPSKSDNSANTSSLKKANNKIEVPCSVGKDTTSDTVLYTNQANASKSPMKITPTDEPLVKSEKQSPKPETDYEPEVLLSEQQDDNDSEGGYGSEQSQALMLLAGMSSINVLAAGASTSQGLTHQQSNHAAICGDCPHCGMKYSNQSALKYHVRLMHSDLTNRLCCYLCPRSFTMRETFKEHMWATHGQRN</sequence>
<dbReference type="InterPro" id="IPR000210">
    <property type="entry name" value="BTB/POZ_dom"/>
</dbReference>
<evidence type="ECO:0000256" key="2">
    <source>
        <dbReference type="ARBA" id="ARBA00022473"/>
    </source>
</evidence>
<feature type="domain" description="C2H2-type" evidence="12">
    <location>
        <begin position="447"/>
        <end position="474"/>
    </location>
</feature>
<feature type="compositionally biased region" description="Basic and acidic residues" evidence="10">
    <location>
        <begin position="341"/>
        <end position="354"/>
    </location>
</feature>
<keyword evidence="2" id="KW-0217">Developmental protein</keyword>
<dbReference type="PROSITE" id="PS50097">
    <property type="entry name" value="BTB"/>
    <property type="match status" value="1"/>
</dbReference>
<comment type="caution">
    <text evidence="13">The sequence shown here is derived from an EMBL/GenBank/DDBJ whole genome shotgun (WGS) entry which is preliminary data.</text>
</comment>
<dbReference type="GO" id="GO:0008270">
    <property type="term" value="F:zinc ion binding"/>
    <property type="evidence" value="ECO:0007669"/>
    <property type="project" value="UniProtKB-KW"/>
</dbReference>
<keyword evidence="5" id="KW-0805">Transcription regulation</keyword>
<dbReference type="Gene3D" id="3.30.710.10">
    <property type="entry name" value="Potassium Channel Kv1.1, Chain A"/>
    <property type="match status" value="1"/>
</dbReference>
<dbReference type="SMART" id="SM00355">
    <property type="entry name" value="ZnF_C2H2"/>
    <property type="match status" value="2"/>
</dbReference>
<evidence type="ECO:0000259" key="11">
    <source>
        <dbReference type="PROSITE" id="PS50097"/>
    </source>
</evidence>
<dbReference type="GO" id="GO:0007464">
    <property type="term" value="P:R3/R4 cell fate commitment"/>
    <property type="evidence" value="ECO:0007669"/>
    <property type="project" value="UniProtKB-ARBA"/>
</dbReference>
<evidence type="ECO:0000256" key="9">
    <source>
        <dbReference type="PROSITE-ProRule" id="PRU00042"/>
    </source>
</evidence>
<evidence type="ECO:0000256" key="5">
    <source>
        <dbReference type="ARBA" id="ARBA00023015"/>
    </source>
</evidence>
<dbReference type="Pfam" id="PF00651">
    <property type="entry name" value="BTB"/>
    <property type="match status" value="1"/>
</dbReference>
<feature type="compositionally biased region" description="Polar residues" evidence="10">
    <location>
        <begin position="216"/>
        <end position="236"/>
    </location>
</feature>
<keyword evidence="9" id="KW-0863">Zinc-finger</keyword>
<dbReference type="GO" id="GO:0048813">
    <property type="term" value="P:dendrite morphogenesis"/>
    <property type="evidence" value="ECO:0007669"/>
    <property type="project" value="UniProtKB-ARBA"/>
</dbReference>
<organism evidence="13 14">
    <name type="scientific">Plutella xylostella</name>
    <name type="common">Diamondback moth</name>
    <name type="synonym">Plutella maculipennis</name>
    <dbReference type="NCBI Taxonomy" id="51655"/>
    <lineage>
        <taxon>Eukaryota</taxon>
        <taxon>Metazoa</taxon>
        <taxon>Ecdysozoa</taxon>
        <taxon>Arthropoda</taxon>
        <taxon>Hexapoda</taxon>
        <taxon>Insecta</taxon>
        <taxon>Pterygota</taxon>
        <taxon>Neoptera</taxon>
        <taxon>Endopterygota</taxon>
        <taxon>Lepidoptera</taxon>
        <taxon>Glossata</taxon>
        <taxon>Ditrysia</taxon>
        <taxon>Yponomeutoidea</taxon>
        <taxon>Plutellidae</taxon>
        <taxon>Plutella</taxon>
    </lineage>
</organism>
<dbReference type="SMART" id="SM00225">
    <property type="entry name" value="BTB"/>
    <property type="match status" value="1"/>
</dbReference>
<dbReference type="GO" id="GO:0006357">
    <property type="term" value="P:regulation of transcription by RNA polymerase II"/>
    <property type="evidence" value="ECO:0007669"/>
    <property type="project" value="TreeGrafter"/>
</dbReference>
<evidence type="ECO:0000256" key="3">
    <source>
        <dbReference type="ARBA" id="ARBA00022782"/>
    </source>
</evidence>
<dbReference type="InterPro" id="IPR011333">
    <property type="entry name" value="SKP1/BTB/POZ_sf"/>
</dbReference>
<dbReference type="GO" id="GO:0005634">
    <property type="term" value="C:nucleus"/>
    <property type="evidence" value="ECO:0007669"/>
    <property type="project" value="UniProtKB-SubCell"/>
</dbReference>
<dbReference type="InterPro" id="IPR013087">
    <property type="entry name" value="Znf_C2H2_type"/>
</dbReference>
<dbReference type="GO" id="GO:0045467">
    <property type="term" value="P:R7 cell development"/>
    <property type="evidence" value="ECO:0007669"/>
    <property type="project" value="UniProtKB-ARBA"/>
</dbReference>
<dbReference type="AlphaFoldDB" id="A0A8S4G547"/>
<dbReference type="SUPFAM" id="SSF54695">
    <property type="entry name" value="POZ domain"/>
    <property type="match status" value="1"/>
</dbReference>
<dbReference type="PANTHER" id="PTHR23110:SF111">
    <property type="entry name" value="LONGITUDINALS LACKING PROTEIN, ISOFORMS F_I_K_T"/>
    <property type="match status" value="1"/>
</dbReference>
<evidence type="ECO:0000256" key="4">
    <source>
        <dbReference type="ARBA" id="ARBA00022902"/>
    </source>
</evidence>
<evidence type="ECO:0000256" key="6">
    <source>
        <dbReference type="ARBA" id="ARBA00023163"/>
    </source>
</evidence>
<keyword evidence="7" id="KW-0539">Nucleus</keyword>
<dbReference type="PANTHER" id="PTHR23110">
    <property type="entry name" value="BTB DOMAIN TRANSCRIPTION FACTOR"/>
    <property type="match status" value="1"/>
</dbReference>
<dbReference type="CDD" id="cd18315">
    <property type="entry name" value="BTB_POZ_BAB-like"/>
    <property type="match status" value="1"/>
</dbReference>
<protein>
    <submittedName>
        <fullName evidence="13">(diamondback moth) hypothetical protein</fullName>
    </submittedName>
</protein>
<name>A0A8S4G547_PLUXY</name>
<proteinExistence type="predicted"/>
<evidence type="ECO:0000259" key="12">
    <source>
        <dbReference type="PROSITE" id="PS50157"/>
    </source>
</evidence>
<evidence type="ECO:0000313" key="13">
    <source>
        <dbReference type="EMBL" id="CAG9136205.1"/>
    </source>
</evidence>
<evidence type="ECO:0000256" key="7">
    <source>
        <dbReference type="ARBA" id="ARBA00023242"/>
    </source>
</evidence>
<comment type="subcellular location">
    <subcellularLocation>
        <location evidence="1">Nucleus</location>
    </subcellularLocation>
</comment>
<dbReference type="GO" id="GO:0045476">
    <property type="term" value="P:nurse cell apoptotic process"/>
    <property type="evidence" value="ECO:0007669"/>
    <property type="project" value="UniProtKB-ARBA"/>
</dbReference>
<feature type="compositionally biased region" description="Basic and acidic residues" evidence="10">
    <location>
        <begin position="206"/>
        <end position="215"/>
    </location>
</feature>
<keyword evidence="4" id="KW-0524">Neurogenesis</keyword>
<dbReference type="PROSITE" id="PS50157">
    <property type="entry name" value="ZINC_FINGER_C2H2_2"/>
    <property type="match status" value="2"/>
</dbReference>
<dbReference type="PROSITE" id="PS00028">
    <property type="entry name" value="ZINC_FINGER_C2H2_1"/>
    <property type="match status" value="2"/>
</dbReference>
<dbReference type="Gene3D" id="3.30.160.60">
    <property type="entry name" value="Classic Zinc Finger"/>
    <property type="match status" value="1"/>
</dbReference>